<accession>A0AAV2FWL4</accession>
<dbReference type="Proteomes" id="UP001497516">
    <property type="component" value="Chromosome 7"/>
</dbReference>
<gene>
    <name evidence="2" type="ORF">LTRI10_LOCUS41967</name>
</gene>
<keyword evidence="3" id="KW-1185">Reference proteome</keyword>
<evidence type="ECO:0000256" key="1">
    <source>
        <dbReference type="SAM" id="MobiDB-lite"/>
    </source>
</evidence>
<dbReference type="AlphaFoldDB" id="A0AAV2FWL4"/>
<sequence length="166" mass="18763">MQTMMDSPEEIRSPLNTLRLRSFSVVTPREPSAIPLFSLSLSRVFRSHALFPRFKLQPLFSGFRRHPHPRYDPVLRRRRRIARRSDRHFAADQLPPPPSGADGGCHRGSRVVQGRGADKRRTTAAAEDAQELLISVENGGSCSFAAWIVWRVNFQGFSSADGHFPK</sequence>
<reference evidence="2 3" key="1">
    <citation type="submission" date="2024-04" db="EMBL/GenBank/DDBJ databases">
        <authorList>
            <person name="Fracassetti M."/>
        </authorList>
    </citation>
    <scope>NUCLEOTIDE SEQUENCE [LARGE SCALE GENOMIC DNA]</scope>
</reference>
<evidence type="ECO:0000313" key="2">
    <source>
        <dbReference type="EMBL" id="CAL1401933.1"/>
    </source>
</evidence>
<proteinExistence type="predicted"/>
<dbReference type="EMBL" id="OZ034820">
    <property type="protein sequence ID" value="CAL1401933.1"/>
    <property type="molecule type" value="Genomic_DNA"/>
</dbReference>
<organism evidence="2 3">
    <name type="scientific">Linum trigynum</name>
    <dbReference type="NCBI Taxonomy" id="586398"/>
    <lineage>
        <taxon>Eukaryota</taxon>
        <taxon>Viridiplantae</taxon>
        <taxon>Streptophyta</taxon>
        <taxon>Embryophyta</taxon>
        <taxon>Tracheophyta</taxon>
        <taxon>Spermatophyta</taxon>
        <taxon>Magnoliopsida</taxon>
        <taxon>eudicotyledons</taxon>
        <taxon>Gunneridae</taxon>
        <taxon>Pentapetalae</taxon>
        <taxon>rosids</taxon>
        <taxon>fabids</taxon>
        <taxon>Malpighiales</taxon>
        <taxon>Linaceae</taxon>
        <taxon>Linum</taxon>
    </lineage>
</organism>
<evidence type="ECO:0000313" key="3">
    <source>
        <dbReference type="Proteomes" id="UP001497516"/>
    </source>
</evidence>
<protein>
    <submittedName>
        <fullName evidence="2">Uncharacterized protein</fullName>
    </submittedName>
</protein>
<feature type="region of interest" description="Disordered" evidence="1">
    <location>
        <begin position="85"/>
        <end position="120"/>
    </location>
</feature>
<name>A0AAV2FWL4_9ROSI</name>